<feature type="chain" id="PRO_5024383851" evidence="1">
    <location>
        <begin position="21"/>
        <end position="241"/>
    </location>
</feature>
<dbReference type="Proteomes" id="UP000307790">
    <property type="component" value="Unassembled WGS sequence"/>
</dbReference>
<feature type="signal peptide" evidence="1">
    <location>
        <begin position="1"/>
        <end position="20"/>
    </location>
</feature>
<keyword evidence="3" id="KW-1185">Reference proteome</keyword>
<dbReference type="PANTHER" id="PTHR34387:SF1">
    <property type="entry name" value="PERIPLASMIC IMMUNOGENIC PROTEIN"/>
    <property type="match status" value="1"/>
</dbReference>
<accession>A0A5R9IRB1</accession>
<organism evidence="2 3">
    <name type="scientific">Thalassotalea litorea</name>
    <dbReference type="NCBI Taxonomy" id="2020715"/>
    <lineage>
        <taxon>Bacteria</taxon>
        <taxon>Pseudomonadati</taxon>
        <taxon>Pseudomonadota</taxon>
        <taxon>Gammaproteobacteria</taxon>
        <taxon>Alteromonadales</taxon>
        <taxon>Colwelliaceae</taxon>
        <taxon>Thalassotalea</taxon>
    </lineage>
</organism>
<evidence type="ECO:0000313" key="3">
    <source>
        <dbReference type="Proteomes" id="UP000307790"/>
    </source>
</evidence>
<dbReference type="InterPro" id="IPR007497">
    <property type="entry name" value="SIMPL/DUF541"/>
</dbReference>
<dbReference type="OrthoDB" id="6398557at2"/>
<comment type="caution">
    <text evidence="2">The sequence shown here is derived from an EMBL/GenBank/DDBJ whole genome shotgun (WGS) entry which is preliminary data.</text>
</comment>
<reference evidence="2 3" key="1">
    <citation type="submission" date="2019-05" db="EMBL/GenBank/DDBJ databases">
        <title>Genome sequences of Thalassotalea litorea 1K03283.</title>
        <authorList>
            <person name="Zhang D."/>
        </authorList>
    </citation>
    <scope>NUCLEOTIDE SEQUENCE [LARGE SCALE GENOMIC DNA]</scope>
    <source>
        <strain evidence="2 3">MCCC 1K03283</strain>
    </source>
</reference>
<sequence length="241" mass="26710">MKQILIFIIVATLFSSLVHGQSNQGANLGGIEVIGKGEVVVKPDTFIFTITISERSKTANEAKSIVDKKSRELLSLADTLYIADKDIESSQLRIRPIFASETPHPVAATAEGEQNPQQQPGLIEVARNITFTLLNFNHYDQLLEKGIQLGVSSVSRLRYEVSRADYFYQQALDAAIDDAKIKARRIAKQANISLGPVVYLKESESFAPRRVYGMTADAPNYQSIPAEQQISAQVRLIFEIN</sequence>
<dbReference type="AlphaFoldDB" id="A0A5R9IRB1"/>
<dbReference type="Gene3D" id="3.30.70.2970">
    <property type="entry name" value="Protein of unknown function (DUF541), domain 2"/>
    <property type="match status" value="1"/>
</dbReference>
<dbReference type="EMBL" id="VCBC01000001">
    <property type="protein sequence ID" value="TLU68064.1"/>
    <property type="molecule type" value="Genomic_DNA"/>
</dbReference>
<name>A0A5R9IRB1_9GAMM</name>
<proteinExistence type="predicted"/>
<evidence type="ECO:0000256" key="1">
    <source>
        <dbReference type="SAM" id="SignalP"/>
    </source>
</evidence>
<keyword evidence="1" id="KW-0732">Signal</keyword>
<protein>
    <submittedName>
        <fullName evidence="2">DUF541 domain-containing protein</fullName>
    </submittedName>
</protein>
<dbReference type="PANTHER" id="PTHR34387">
    <property type="entry name" value="SLR1258 PROTEIN"/>
    <property type="match status" value="1"/>
</dbReference>
<dbReference type="RefSeq" id="WP_138318008.1">
    <property type="nucleotide sequence ID" value="NZ_VCBC01000001.1"/>
</dbReference>
<evidence type="ECO:0000313" key="2">
    <source>
        <dbReference type="EMBL" id="TLU68064.1"/>
    </source>
</evidence>
<dbReference type="Gene3D" id="3.30.110.170">
    <property type="entry name" value="Protein of unknown function (DUF541), domain 1"/>
    <property type="match status" value="1"/>
</dbReference>
<dbReference type="GO" id="GO:0006974">
    <property type="term" value="P:DNA damage response"/>
    <property type="evidence" value="ECO:0007669"/>
    <property type="project" value="TreeGrafter"/>
</dbReference>
<dbReference type="Pfam" id="PF04402">
    <property type="entry name" value="SIMPL"/>
    <property type="match status" value="1"/>
</dbReference>
<gene>
    <name evidence="2" type="ORF">FE810_00150</name>
</gene>
<dbReference type="InterPro" id="IPR052022">
    <property type="entry name" value="26kDa_periplasmic_antigen"/>
</dbReference>